<proteinExistence type="predicted"/>
<evidence type="ECO:0000313" key="2">
    <source>
        <dbReference type="EMBL" id="SEI58333.1"/>
    </source>
</evidence>
<dbReference type="InterPro" id="IPR041698">
    <property type="entry name" value="Methyltransf_25"/>
</dbReference>
<evidence type="ECO:0000259" key="1">
    <source>
        <dbReference type="Pfam" id="PF13649"/>
    </source>
</evidence>
<dbReference type="Proteomes" id="UP000199532">
    <property type="component" value="Unassembled WGS sequence"/>
</dbReference>
<dbReference type="STRING" id="408657.SAMN04487995_1484"/>
<sequence length="221" mass="25590">MSPDFNSVAKPYDYISRLVFGNALVESQVSLLNHIPGNSVILIVGGGTGWILEEICKIHSTGLKIVYVEVSSNMIAMARKRNIKQNSVSFIHKPVEEYNPNELFDIIITPFFFDLFVKKIVKKLFSHIDKSLKPQGLWLYTDFIPPKYQTKLWQKILLKSMYLFFGVLSQVEASSLVDMDYYFDKGYNLVTENWFYGKFIRSNIYKKQESKDLKNQPDCAE</sequence>
<keyword evidence="2" id="KW-0808">Transferase</keyword>
<name>A0A1H6RRD4_9BACT</name>
<dbReference type="RefSeq" id="WP_090334015.1">
    <property type="nucleotide sequence ID" value="NZ_FNXY01000002.1"/>
</dbReference>
<dbReference type="InterPro" id="IPR030373">
    <property type="entry name" value="PABS_CS"/>
</dbReference>
<keyword evidence="2" id="KW-0489">Methyltransferase</keyword>
<dbReference type="InterPro" id="IPR029063">
    <property type="entry name" value="SAM-dependent_MTases_sf"/>
</dbReference>
<keyword evidence="2" id="KW-0830">Ubiquinone</keyword>
<protein>
    <submittedName>
        <fullName evidence="2">Ubiquinone/menaquinone biosynthesis C-methylase UbiE</fullName>
    </submittedName>
</protein>
<dbReference type="SUPFAM" id="SSF53335">
    <property type="entry name" value="S-adenosyl-L-methionine-dependent methyltransferases"/>
    <property type="match status" value="1"/>
</dbReference>
<reference evidence="2 3" key="1">
    <citation type="submission" date="2016-10" db="EMBL/GenBank/DDBJ databases">
        <authorList>
            <person name="de Groot N.N."/>
        </authorList>
    </citation>
    <scope>NUCLEOTIDE SEQUENCE [LARGE SCALE GENOMIC DNA]</scope>
    <source>
        <strain evidence="2 3">DSM 19938</strain>
    </source>
</reference>
<accession>A0A1H6RRD4</accession>
<dbReference type="Gene3D" id="3.40.50.150">
    <property type="entry name" value="Vaccinia Virus protein VP39"/>
    <property type="match status" value="1"/>
</dbReference>
<keyword evidence="3" id="KW-1185">Reference proteome</keyword>
<dbReference type="GO" id="GO:0032259">
    <property type="term" value="P:methylation"/>
    <property type="evidence" value="ECO:0007669"/>
    <property type="project" value="UniProtKB-KW"/>
</dbReference>
<feature type="domain" description="Methyltransferase" evidence="1">
    <location>
        <begin position="41"/>
        <end position="136"/>
    </location>
</feature>
<dbReference type="PROSITE" id="PS01330">
    <property type="entry name" value="PABS_1"/>
    <property type="match status" value="1"/>
</dbReference>
<evidence type="ECO:0000313" key="3">
    <source>
        <dbReference type="Proteomes" id="UP000199532"/>
    </source>
</evidence>
<dbReference type="OrthoDB" id="836632at2"/>
<gene>
    <name evidence="2" type="ORF">SAMN04487995_1484</name>
</gene>
<dbReference type="GO" id="GO:0008168">
    <property type="term" value="F:methyltransferase activity"/>
    <property type="evidence" value="ECO:0007669"/>
    <property type="project" value="UniProtKB-KW"/>
</dbReference>
<dbReference type="AlphaFoldDB" id="A0A1H6RRD4"/>
<dbReference type="CDD" id="cd02440">
    <property type="entry name" value="AdoMet_MTases"/>
    <property type="match status" value="1"/>
</dbReference>
<dbReference type="Pfam" id="PF13649">
    <property type="entry name" value="Methyltransf_25"/>
    <property type="match status" value="1"/>
</dbReference>
<organism evidence="2 3">
    <name type="scientific">Dyadobacter koreensis</name>
    <dbReference type="NCBI Taxonomy" id="408657"/>
    <lineage>
        <taxon>Bacteria</taxon>
        <taxon>Pseudomonadati</taxon>
        <taxon>Bacteroidota</taxon>
        <taxon>Cytophagia</taxon>
        <taxon>Cytophagales</taxon>
        <taxon>Spirosomataceae</taxon>
        <taxon>Dyadobacter</taxon>
    </lineage>
</organism>
<dbReference type="EMBL" id="FNXY01000002">
    <property type="protein sequence ID" value="SEI58333.1"/>
    <property type="molecule type" value="Genomic_DNA"/>
</dbReference>